<reference evidence="2 3" key="1">
    <citation type="submission" date="2015-07" db="EMBL/GenBank/DDBJ databases">
        <title>Whole genome sequence of Herpetosiphon geysericola DSM 7119.</title>
        <authorList>
            <person name="Hemp J."/>
            <person name="Ward L.M."/>
            <person name="Pace L.A."/>
            <person name="Fischer W.W."/>
        </authorList>
    </citation>
    <scope>NUCLEOTIDE SEQUENCE [LARGE SCALE GENOMIC DNA]</scope>
    <source>
        <strain evidence="2 3">DSM 7119</strain>
    </source>
</reference>
<comment type="caution">
    <text evidence="2">The sequence shown here is derived from an EMBL/GenBank/DDBJ whole genome shotgun (WGS) entry which is preliminary data.</text>
</comment>
<feature type="domain" description="Methyltransferase" evidence="1">
    <location>
        <begin position="114"/>
        <end position="205"/>
    </location>
</feature>
<sequence>MHPDVLPWLRCPVSQTSLSLHDARWRDGMVWSGSLVSAVGQQWPIRDGIVDLLPRSAAWNGAQVVNRLPLAAWGYERLWRWQALSKLSGRSFPLDEEVALLIAQLAPQRGGIYLDLACSNGLYARAIAANLPADSHCVALDHSLPMLREAQRRSHAKRLKISYIRGLAEDLPFADQSLAGVACGGSLNEFVRPDRAISEVRRCLLAAGRSFWMQAQQAASRSGRLLQTFLLSGGIQFLAGDQFVASLRAAGLHISFEQRDGAVQIVATRGRIIA</sequence>
<dbReference type="InterPro" id="IPR029063">
    <property type="entry name" value="SAM-dependent_MTases_sf"/>
</dbReference>
<dbReference type="OrthoDB" id="9791837at2"/>
<dbReference type="InterPro" id="IPR041698">
    <property type="entry name" value="Methyltransf_25"/>
</dbReference>
<evidence type="ECO:0000313" key="3">
    <source>
        <dbReference type="Proteomes" id="UP000050277"/>
    </source>
</evidence>
<name>A0A0P6XZB9_9CHLR</name>
<evidence type="ECO:0000313" key="2">
    <source>
        <dbReference type="EMBL" id="KPL88928.1"/>
    </source>
</evidence>
<organism evidence="2 3">
    <name type="scientific">Herpetosiphon geysericola</name>
    <dbReference type="NCBI Taxonomy" id="70996"/>
    <lineage>
        <taxon>Bacteria</taxon>
        <taxon>Bacillati</taxon>
        <taxon>Chloroflexota</taxon>
        <taxon>Chloroflexia</taxon>
        <taxon>Herpetosiphonales</taxon>
        <taxon>Herpetosiphonaceae</taxon>
        <taxon>Herpetosiphon</taxon>
    </lineage>
</organism>
<dbReference type="PANTHER" id="PTHR43591:SF24">
    <property type="entry name" value="2-METHOXY-6-POLYPRENYL-1,4-BENZOQUINOL METHYLASE, MITOCHONDRIAL"/>
    <property type="match status" value="1"/>
</dbReference>
<protein>
    <recommendedName>
        <fullName evidence="1">Methyltransferase domain-containing protein</fullName>
    </recommendedName>
</protein>
<evidence type="ECO:0000259" key="1">
    <source>
        <dbReference type="Pfam" id="PF13649"/>
    </source>
</evidence>
<dbReference type="Gene3D" id="3.40.50.150">
    <property type="entry name" value="Vaccinia Virus protein VP39"/>
    <property type="match status" value="1"/>
</dbReference>
<dbReference type="Pfam" id="PF13649">
    <property type="entry name" value="Methyltransf_25"/>
    <property type="match status" value="1"/>
</dbReference>
<proteinExistence type="predicted"/>
<dbReference type="SUPFAM" id="SSF53335">
    <property type="entry name" value="S-adenosyl-L-methionine-dependent methyltransferases"/>
    <property type="match status" value="1"/>
</dbReference>
<dbReference type="CDD" id="cd02440">
    <property type="entry name" value="AdoMet_MTases"/>
    <property type="match status" value="1"/>
</dbReference>
<dbReference type="RefSeq" id="WP_083469809.1">
    <property type="nucleotide sequence ID" value="NZ_LGKP01000015.1"/>
</dbReference>
<dbReference type="Proteomes" id="UP000050277">
    <property type="component" value="Unassembled WGS sequence"/>
</dbReference>
<dbReference type="GO" id="GO:0008168">
    <property type="term" value="F:methyltransferase activity"/>
    <property type="evidence" value="ECO:0007669"/>
    <property type="project" value="TreeGrafter"/>
</dbReference>
<dbReference type="EMBL" id="LGKP01000015">
    <property type="protein sequence ID" value="KPL88928.1"/>
    <property type="molecule type" value="Genomic_DNA"/>
</dbReference>
<dbReference type="AlphaFoldDB" id="A0A0P6XZB9"/>
<accession>A0A0P6XZB9</accession>
<keyword evidence="3" id="KW-1185">Reference proteome</keyword>
<gene>
    <name evidence="2" type="ORF">SE18_09710</name>
</gene>
<dbReference type="PANTHER" id="PTHR43591">
    <property type="entry name" value="METHYLTRANSFERASE"/>
    <property type="match status" value="1"/>
</dbReference>
<dbReference type="STRING" id="70996.SE18_09710"/>